<name>A0A6A3XHM6_9STRA</name>
<evidence type="ECO:0000256" key="1">
    <source>
        <dbReference type="SAM" id="SignalP"/>
    </source>
</evidence>
<dbReference type="EMBL" id="QXGB01001027">
    <property type="protein sequence ID" value="KAE9198663.1"/>
    <property type="molecule type" value="Genomic_DNA"/>
</dbReference>
<dbReference type="Proteomes" id="UP000429523">
    <property type="component" value="Unassembled WGS sequence"/>
</dbReference>
<comment type="caution">
    <text evidence="3">The sequence shown here is derived from an EMBL/GenBank/DDBJ whole genome shotgun (WGS) entry which is preliminary data.</text>
</comment>
<evidence type="ECO:0000313" key="4">
    <source>
        <dbReference type="Proteomes" id="UP000429523"/>
    </source>
</evidence>
<evidence type="ECO:0000313" key="3">
    <source>
        <dbReference type="EMBL" id="KAE9198663.1"/>
    </source>
</evidence>
<gene>
    <name evidence="3" type="ORF">PF005_g16057</name>
    <name evidence="2" type="ORF">PF009_g17436</name>
</gene>
<accession>A0A6A3XHM6</accession>
<proteinExistence type="predicted"/>
<feature type="signal peptide" evidence="1">
    <location>
        <begin position="1"/>
        <end position="23"/>
    </location>
</feature>
<evidence type="ECO:0000313" key="5">
    <source>
        <dbReference type="Proteomes" id="UP000433483"/>
    </source>
</evidence>
<dbReference type="Proteomes" id="UP000433483">
    <property type="component" value="Unassembled WGS sequence"/>
</dbReference>
<sequence length="97" mass="10765">MKLLSSAEFWLYLLLANLIDICTKYIQNIYFPTLASVLRERCVLSAKSAQVACDPLDKQKSGSLSVPFNGFVFSSAETDGIDKDDRGSRELTSLKVL</sequence>
<dbReference type="AlphaFoldDB" id="A0A6A3XHM6"/>
<keyword evidence="5" id="KW-1185">Reference proteome</keyword>
<evidence type="ECO:0000313" key="2">
    <source>
        <dbReference type="EMBL" id="KAE8932542.1"/>
    </source>
</evidence>
<reference evidence="4 5" key="1">
    <citation type="submission" date="2018-08" db="EMBL/GenBank/DDBJ databases">
        <title>Genomic investigation of the strawberry pathogen Phytophthora fragariae indicates pathogenicity is determined by transcriptional variation in three key races.</title>
        <authorList>
            <person name="Adams T.M."/>
            <person name="Armitage A.D."/>
            <person name="Sobczyk M.K."/>
            <person name="Bates H.J."/>
            <person name="Dunwell J.M."/>
            <person name="Nellist C.F."/>
            <person name="Harrison R.J."/>
        </authorList>
    </citation>
    <scope>NUCLEOTIDE SEQUENCE [LARGE SCALE GENOMIC DNA]</scope>
    <source>
        <strain evidence="3 5">NOV-27</strain>
        <strain evidence="2 4">NOV-9</strain>
    </source>
</reference>
<keyword evidence="1" id="KW-0732">Signal</keyword>
<organism evidence="3 5">
    <name type="scientific">Phytophthora fragariae</name>
    <dbReference type="NCBI Taxonomy" id="53985"/>
    <lineage>
        <taxon>Eukaryota</taxon>
        <taxon>Sar</taxon>
        <taxon>Stramenopiles</taxon>
        <taxon>Oomycota</taxon>
        <taxon>Peronosporomycetes</taxon>
        <taxon>Peronosporales</taxon>
        <taxon>Peronosporaceae</taxon>
        <taxon>Phytophthora</taxon>
    </lineage>
</organism>
<feature type="chain" id="PRO_5036166614" evidence="1">
    <location>
        <begin position="24"/>
        <end position="97"/>
    </location>
</feature>
<dbReference type="OrthoDB" id="10282706at2759"/>
<dbReference type="EMBL" id="QXGF01001106">
    <property type="protein sequence ID" value="KAE8932542.1"/>
    <property type="molecule type" value="Genomic_DNA"/>
</dbReference>
<protein>
    <submittedName>
        <fullName evidence="3">Uncharacterized protein</fullName>
    </submittedName>
</protein>